<dbReference type="PANTHER" id="PTHR11886:SF90">
    <property type="entry name" value="DYNEIN LIGHT CHAIN"/>
    <property type="match status" value="1"/>
</dbReference>
<dbReference type="AlphaFoldDB" id="A0A0S4JQ28"/>
<keyword evidence="5 13" id="KW-0963">Cytoplasm</keyword>
<evidence type="ECO:0000256" key="7">
    <source>
        <dbReference type="ARBA" id="ARBA00022816"/>
    </source>
</evidence>
<comment type="similarity">
    <text evidence="3 13">Belongs to the dynein light chain family.</text>
</comment>
<gene>
    <name evidence="14" type="ORF">BSAL_36350</name>
</gene>
<dbReference type="FunFam" id="3.30.740.10:FF:000005">
    <property type="entry name" value="Dynein light chain"/>
    <property type="match status" value="1"/>
</dbReference>
<evidence type="ECO:0000256" key="12">
    <source>
        <dbReference type="ARBA" id="ARBA00023242"/>
    </source>
</evidence>
<keyword evidence="15" id="KW-1185">Reference proteome</keyword>
<dbReference type="OrthoDB" id="10033309at2759"/>
<dbReference type="Gene3D" id="3.30.740.10">
    <property type="entry name" value="Protein Inhibitor Of Neuronal Nitric Oxide Synthase"/>
    <property type="match status" value="1"/>
</dbReference>
<sequence>MSKGPDMNINADMTKEMQDDARNFVIAAFESETQEKAIASFIKHEFHRKYKGTWHCIVGKNFGSYVTHETKGYIYLTVGQVAVLLWKSVT</sequence>
<dbReference type="InterPro" id="IPR037177">
    <property type="entry name" value="DLC_sf"/>
</dbReference>
<proteinExistence type="inferred from homology"/>
<dbReference type="Pfam" id="PF01221">
    <property type="entry name" value="Dynein_light"/>
    <property type="match status" value="1"/>
</dbReference>
<dbReference type="PROSITE" id="PS01239">
    <property type="entry name" value="DYNEIN_LIGHT_1"/>
    <property type="match status" value="1"/>
</dbReference>
<dbReference type="VEuPathDB" id="TriTrypDB:BSAL_36350"/>
<dbReference type="SMART" id="SM01375">
    <property type="entry name" value="Dynein_light"/>
    <property type="match status" value="1"/>
</dbReference>
<comment type="subcellular location">
    <subcellularLocation>
        <location evidence="2 13">Cytoplasm</location>
        <location evidence="2 13">Cytoskeleton</location>
    </subcellularLocation>
    <subcellularLocation>
        <location evidence="1">Nucleus</location>
    </subcellularLocation>
</comment>
<keyword evidence="9 13" id="KW-0243">Dynein</keyword>
<evidence type="ECO:0000256" key="9">
    <source>
        <dbReference type="ARBA" id="ARBA00023017"/>
    </source>
</evidence>
<dbReference type="CDD" id="cd21452">
    <property type="entry name" value="DLC-like_DYNLL1_DYNLL2"/>
    <property type="match status" value="1"/>
</dbReference>
<evidence type="ECO:0000256" key="13">
    <source>
        <dbReference type="RuleBase" id="RU365010"/>
    </source>
</evidence>
<evidence type="ECO:0000256" key="1">
    <source>
        <dbReference type="ARBA" id="ARBA00004123"/>
    </source>
</evidence>
<dbReference type="PANTHER" id="PTHR11886">
    <property type="entry name" value="DYNEIN LIGHT CHAIN"/>
    <property type="match status" value="1"/>
</dbReference>
<dbReference type="Proteomes" id="UP000051952">
    <property type="component" value="Unassembled WGS sequence"/>
</dbReference>
<keyword evidence="6 13" id="KW-0493">Microtubule</keyword>
<evidence type="ECO:0000313" key="14">
    <source>
        <dbReference type="EMBL" id="CUG92251.1"/>
    </source>
</evidence>
<keyword evidence="4" id="KW-0813">Transport</keyword>
<reference evidence="15" key="1">
    <citation type="submission" date="2015-09" db="EMBL/GenBank/DDBJ databases">
        <authorList>
            <consortium name="Pathogen Informatics"/>
        </authorList>
    </citation>
    <scope>NUCLEOTIDE SEQUENCE [LARGE SCALE GENOMIC DNA]</scope>
    <source>
        <strain evidence="15">Lake Konstanz</strain>
    </source>
</reference>
<dbReference type="GO" id="GO:0005868">
    <property type="term" value="C:cytoplasmic dynein complex"/>
    <property type="evidence" value="ECO:0007669"/>
    <property type="project" value="TreeGrafter"/>
</dbReference>
<dbReference type="GO" id="GO:0005634">
    <property type="term" value="C:nucleus"/>
    <property type="evidence" value="ECO:0007669"/>
    <property type="project" value="UniProtKB-SubCell"/>
</dbReference>
<dbReference type="InterPro" id="IPR001372">
    <property type="entry name" value="Dynein_light_chain_typ-1/2"/>
</dbReference>
<dbReference type="GO" id="GO:0015031">
    <property type="term" value="P:protein transport"/>
    <property type="evidence" value="ECO:0007669"/>
    <property type="project" value="UniProtKB-KW"/>
</dbReference>
<evidence type="ECO:0000256" key="3">
    <source>
        <dbReference type="ARBA" id="ARBA00010156"/>
    </source>
</evidence>
<keyword evidence="11 13" id="KW-0206">Cytoskeleton</keyword>
<evidence type="ECO:0000256" key="5">
    <source>
        <dbReference type="ARBA" id="ARBA00022490"/>
    </source>
</evidence>
<evidence type="ECO:0000256" key="2">
    <source>
        <dbReference type="ARBA" id="ARBA00004245"/>
    </source>
</evidence>
<keyword evidence="12" id="KW-0539">Nucleus</keyword>
<dbReference type="GO" id="GO:0005874">
    <property type="term" value="C:microtubule"/>
    <property type="evidence" value="ECO:0007669"/>
    <property type="project" value="UniProtKB-KW"/>
</dbReference>
<accession>A0A0S4JQ28</accession>
<dbReference type="InterPro" id="IPR019763">
    <property type="entry name" value="Dynein_light_1/2_CS"/>
</dbReference>
<dbReference type="GO" id="GO:0051028">
    <property type="term" value="P:mRNA transport"/>
    <property type="evidence" value="ECO:0007669"/>
    <property type="project" value="UniProtKB-KW"/>
</dbReference>
<dbReference type="EMBL" id="CYKH01002023">
    <property type="protein sequence ID" value="CUG92251.1"/>
    <property type="molecule type" value="Genomic_DNA"/>
</dbReference>
<protein>
    <recommendedName>
        <fullName evidence="13">Dynein light chain</fullName>
    </recommendedName>
</protein>
<keyword evidence="10 13" id="KW-0505">Motor protein</keyword>
<dbReference type="OMA" id="FFIRDLA"/>
<evidence type="ECO:0000256" key="6">
    <source>
        <dbReference type="ARBA" id="ARBA00022701"/>
    </source>
</evidence>
<evidence type="ECO:0000313" key="15">
    <source>
        <dbReference type="Proteomes" id="UP000051952"/>
    </source>
</evidence>
<evidence type="ECO:0000256" key="11">
    <source>
        <dbReference type="ARBA" id="ARBA00023212"/>
    </source>
</evidence>
<organism evidence="14 15">
    <name type="scientific">Bodo saltans</name>
    <name type="common">Flagellated protozoan</name>
    <dbReference type="NCBI Taxonomy" id="75058"/>
    <lineage>
        <taxon>Eukaryota</taxon>
        <taxon>Discoba</taxon>
        <taxon>Euglenozoa</taxon>
        <taxon>Kinetoplastea</taxon>
        <taxon>Metakinetoplastina</taxon>
        <taxon>Eubodonida</taxon>
        <taxon>Bodonidae</taxon>
        <taxon>Bodo</taxon>
    </lineage>
</organism>
<evidence type="ECO:0000256" key="8">
    <source>
        <dbReference type="ARBA" id="ARBA00022927"/>
    </source>
</evidence>
<name>A0A0S4JQ28_BODSA</name>
<dbReference type="GO" id="GO:0007017">
    <property type="term" value="P:microtubule-based process"/>
    <property type="evidence" value="ECO:0007669"/>
    <property type="project" value="InterPro"/>
</dbReference>
<dbReference type="SUPFAM" id="SSF54648">
    <property type="entry name" value="DLC"/>
    <property type="match status" value="1"/>
</dbReference>
<dbReference type="GO" id="GO:0045505">
    <property type="term" value="F:dynein intermediate chain binding"/>
    <property type="evidence" value="ECO:0007669"/>
    <property type="project" value="TreeGrafter"/>
</dbReference>
<keyword evidence="7" id="KW-0509">mRNA transport</keyword>
<evidence type="ECO:0000256" key="4">
    <source>
        <dbReference type="ARBA" id="ARBA00022448"/>
    </source>
</evidence>
<evidence type="ECO:0000256" key="10">
    <source>
        <dbReference type="ARBA" id="ARBA00023175"/>
    </source>
</evidence>
<keyword evidence="8" id="KW-0653">Protein transport</keyword>